<protein>
    <submittedName>
        <fullName evidence="8">Adenylate cyclase</fullName>
    </submittedName>
</protein>
<evidence type="ECO:0000256" key="4">
    <source>
        <dbReference type="SAM" id="MobiDB-lite"/>
    </source>
</evidence>
<feature type="transmembrane region" description="Helical" evidence="5">
    <location>
        <begin position="137"/>
        <end position="157"/>
    </location>
</feature>
<dbReference type="GO" id="GO:0016020">
    <property type="term" value="C:membrane"/>
    <property type="evidence" value="ECO:0007669"/>
    <property type="project" value="InterPro"/>
</dbReference>
<dbReference type="EMBL" id="AP022586">
    <property type="protein sequence ID" value="BBY16088.1"/>
    <property type="molecule type" value="Genomic_DNA"/>
</dbReference>
<feature type="region of interest" description="Disordered" evidence="4">
    <location>
        <begin position="1"/>
        <end position="30"/>
    </location>
</feature>
<dbReference type="PANTHER" id="PTHR43081:SF1">
    <property type="entry name" value="ADENYLATE CYCLASE, TERMINAL-DIFFERENTIATION SPECIFIC"/>
    <property type="match status" value="1"/>
</dbReference>
<dbReference type="CDD" id="cd06225">
    <property type="entry name" value="HAMP"/>
    <property type="match status" value="1"/>
</dbReference>
<comment type="similarity">
    <text evidence="1">Belongs to the adenylyl cyclase class-3 family.</text>
</comment>
<dbReference type="SMART" id="SM00304">
    <property type="entry name" value="HAMP"/>
    <property type="match status" value="1"/>
</dbReference>
<proteinExistence type="inferred from homology"/>
<dbReference type="AlphaFoldDB" id="A0AAD1IKH0"/>
<feature type="transmembrane region" description="Helical" evidence="5">
    <location>
        <begin position="82"/>
        <end position="102"/>
    </location>
</feature>
<evidence type="ECO:0000256" key="2">
    <source>
        <dbReference type="ARBA" id="ARBA00022692"/>
    </source>
</evidence>
<evidence type="ECO:0000256" key="1">
    <source>
        <dbReference type="ARBA" id="ARBA00005381"/>
    </source>
</evidence>
<evidence type="ECO:0000313" key="8">
    <source>
        <dbReference type="EMBL" id="BBY16088.1"/>
    </source>
</evidence>
<feature type="transmembrane region" description="Helical" evidence="5">
    <location>
        <begin position="47"/>
        <end position="70"/>
    </location>
</feature>
<keyword evidence="3 5" id="KW-1133">Transmembrane helix</keyword>
<feature type="transmembrane region" description="Helical" evidence="5">
    <location>
        <begin position="249"/>
        <end position="271"/>
    </location>
</feature>
<evidence type="ECO:0000259" key="7">
    <source>
        <dbReference type="PROSITE" id="PS50885"/>
    </source>
</evidence>
<gene>
    <name evidence="8" type="ORF">MLIT_16800</name>
</gene>
<dbReference type="GO" id="GO:0035556">
    <property type="term" value="P:intracellular signal transduction"/>
    <property type="evidence" value="ECO:0007669"/>
    <property type="project" value="InterPro"/>
</dbReference>
<feature type="domain" description="HAMP" evidence="7">
    <location>
        <begin position="272"/>
        <end position="324"/>
    </location>
</feature>
<dbReference type="SUPFAM" id="SSF55073">
    <property type="entry name" value="Nucleotide cyclase"/>
    <property type="match status" value="1"/>
</dbReference>
<dbReference type="SMART" id="SM00044">
    <property type="entry name" value="CYCc"/>
    <property type="match status" value="1"/>
</dbReference>
<dbReference type="PROSITE" id="PS50885">
    <property type="entry name" value="HAMP"/>
    <property type="match status" value="1"/>
</dbReference>
<organism evidence="8 9">
    <name type="scientific">Mycolicibacterium litorale</name>
    <dbReference type="NCBI Taxonomy" id="758802"/>
    <lineage>
        <taxon>Bacteria</taxon>
        <taxon>Bacillati</taxon>
        <taxon>Actinomycetota</taxon>
        <taxon>Actinomycetes</taxon>
        <taxon>Mycobacteriales</taxon>
        <taxon>Mycobacteriaceae</taxon>
        <taxon>Mycolicibacterium</taxon>
    </lineage>
</organism>
<dbReference type="RefSeq" id="WP_134051777.1">
    <property type="nucleotide sequence ID" value="NZ_AP022586.1"/>
</dbReference>
<evidence type="ECO:0000313" key="9">
    <source>
        <dbReference type="Proteomes" id="UP000466607"/>
    </source>
</evidence>
<keyword evidence="9" id="KW-1185">Reference proteome</keyword>
<evidence type="ECO:0000256" key="5">
    <source>
        <dbReference type="SAM" id="Phobius"/>
    </source>
</evidence>
<dbReference type="GO" id="GO:0006171">
    <property type="term" value="P:cAMP biosynthetic process"/>
    <property type="evidence" value="ECO:0007669"/>
    <property type="project" value="TreeGrafter"/>
</dbReference>
<name>A0AAD1IKH0_9MYCO</name>
<reference evidence="8 9" key="1">
    <citation type="journal article" date="2019" name="Emerg. Microbes Infect.">
        <title>Comprehensive subspecies identification of 175 nontuberculous mycobacteria species based on 7547 genomic profiles.</title>
        <authorList>
            <person name="Matsumoto Y."/>
            <person name="Kinjo T."/>
            <person name="Motooka D."/>
            <person name="Nabeya D."/>
            <person name="Jung N."/>
            <person name="Uechi K."/>
            <person name="Horii T."/>
            <person name="Iida T."/>
            <person name="Fujita J."/>
            <person name="Nakamura S."/>
        </authorList>
    </citation>
    <scope>NUCLEOTIDE SEQUENCE [LARGE SCALE GENOMIC DNA]</scope>
    <source>
        <strain evidence="8 9">JCM 17423</strain>
    </source>
</reference>
<dbReference type="PROSITE" id="PS50125">
    <property type="entry name" value="GUANYLATE_CYCLASE_2"/>
    <property type="match status" value="1"/>
</dbReference>
<dbReference type="Gene3D" id="6.10.340.10">
    <property type="match status" value="1"/>
</dbReference>
<dbReference type="Pfam" id="PF00211">
    <property type="entry name" value="Guanylate_cyc"/>
    <property type="match status" value="1"/>
</dbReference>
<dbReference type="CDD" id="cd07302">
    <property type="entry name" value="CHD"/>
    <property type="match status" value="1"/>
</dbReference>
<sequence>MSPVQQLADTTAAAPPRVSRKKAARGRLSPRADLDQSRLADSVLRRWMWGAAVANAVGGGTVFAFLNFAAPILLTPDEAQRLQLRTVAAMAVFFGLAIPVLVRMRRRRFRLITRWLREGRAPTERERRVTLEAPRNGVRVAAGVWGSGAVVFGGMGATETPSASLYIFAAVSLAGASTCAVWYLIVEHIMRPLSARALVGEAPERPIGPGIQARFAMAWTLPTAVPLLGIVTLALGYLAGFGFAAQRTFAAILVLVAISLTLGLFTILVAARSLADRVRALRDAFAGLEAGDFVTRVVVDDASEVGRLQVGFNRMAAGLAERERLREAFGVYVDPGVAEHILHEMAGRTGTEVEVTIMFVDVRDFTSFAESLPASAVVATLNRLFARIVPLVYARGGHIDKYIGDGLLAVFGAPRRLPDHADQALYAALDIAQAVREGFDGSLSVGIGLNSGPVVAGNVGGGGRFEFSVIGDAVNVAARVESATRQTGDVILLTGHTLALLSAPPVSLIERGGVHLKGRKSPVEVFAAAHPIA</sequence>
<evidence type="ECO:0000256" key="3">
    <source>
        <dbReference type="ARBA" id="ARBA00022989"/>
    </source>
</evidence>
<dbReference type="Proteomes" id="UP000466607">
    <property type="component" value="Chromosome"/>
</dbReference>
<dbReference type="InterPro" id="IPR001054">
    <property type="entry name" value="A/G_cyclase"/>
</dbReference>
<dbReference type="GO" id="GO:0004016">
    <property type="term" value="F:adenylate cyclase activity"/>
    <property type="evidence" value="ECO:0007669"/>
    <property type="project" value="UniProtKB-ARBA"/>
</dbReference>
<evidence type="ECO:0000259" key="6">
    <source>
        <dbReference type="PROSITE" id="PS50125"/>
    </source>
</evidence>
<dbReference type="Pfam" id="PF00672">
    <property type="entry name" value="HAMP"/>
    <property type="match status" value="1"/>
</dbReference>
<feature type="transmembrane region" description="Helical" evidence="5">
    <location>
        <begin position="224"/>
        <end position="243"/>
    </location>
</feature>
<dbReference type="PANTHER" id="PTHR43081">
    <property type="entry name" value="ADENYLATE CYCLASE, TERMINAL-DIFFERENTIATION SPECIFIC-RELATED"/>
    <property type="match status" value="1"/>
</dbReference>
<keyword evidence="5" id="KW-0472">Membrane</keyword>
<feature type="transmembrane region" description="Helical" evidence="5">
    <location>
        <begin position="163"/>
        <end position="186"/>
    </location>
</feature>
<accession>A0AAD1IKH0</accession>
<dbReference type="InterPro" id="IPR050697">
    <property type="entry name" value="Adenylyl/Guanylyl_Cyclase_3/4"/>
</dbReference>
<dbReference type="InterPro" id="IPR003660">
    <property type="entry name" value="HAMP_dom"/>
</dbReference>
<dbReference type="Gene3D" id="3.30.70.1230">
    <property type="entry name" value="Nucleotide cyclase"/>
    <property type="match status" value="1"/>
</dbReference>
<dbReference type="InterPro" id="IPR029787">
    <property type="entry name" value="Nucleotide_cyclase"/>
</dbReference>
<feature type="domain" description="Guanylate cyclase" evidence="6">
    <location>
        <begin position="356"/>
        <end position="481"/>
    </location>
</feature>
<keyword evidence="2 5" id="KW-0812">Transmembrane</keyword>